<dbReference type="RefSeq" id="XP_049150899.1">
    <property type="nucleotide sequence ID" value="XM_049293753.1"/>
</dbReference>
<dbReference type="EMBL" id="CP019480">
    <property type="protein sequence ID" value="UQC89298.1"/>
    <property type="molecule type" value="Genomic_DNA"/>
</dbReference>
<sequence>MREILRSQATPRCTSTGEKTVPTDDNWKDAPQPPEPPPTTTEASLTLIPPVWNAMVPAGLPKDKCMYKHGNVPPSPLDLDDGQPRSYKLIGWMPTENETLQPPATPCYLPHLGLIQK</sequence>
<keyword evidence="3" id="KW-1185">Reference proteome</keyword>
<feature type="compositionally biased region" description="Polar residues" evidence="1">
    <location>
        <begin position="7"/>
        <end position="18"/>
    </location>
</feature>
<feature type="region of interest" description="Disordered" evidence="1">
    <location>
        <begin position="1"/>
        <end position="43"/>
    </location>
</feature>
<reference evidence="2" key="1">
    <citation type="journal article" date="2021" name="Mol. Plant Microbe Interact.">
        <title>Complete Genome Sequence of the Plant-Pathogenic Fungus Colletotrichum lupini.</title>
        <authorList>
            <person name="Baroncelli R."/>
            <person name="Pensec F."/>
            <person name="Da Lio D."/>
            <person name="Boufleur T."/>
            <person name="Vicente I."/>
            <person name="Sarrocco S."/>
            <person name="Picot A."/>
            <person name="Baraldi E."/>
            <person name="Sukno S."/>
            <person name="Thon M."/>
            <person name="Le Floch G."/>
        </authorList>
    </citation>
    <scope>NUCLEOTIDE SEQUENCE</scope>
    <source>
        <strain evidence="2">IMI 504893</strain>
    </source>
</reference>
<dbReference type="AlphaFoldDB" id="A0A9Q8T5I7"/>
<name>A0A9Q8T5I7_9PEZI</name>
<dbReference type="Proteomes" id="UP000830671">
    <property type="component" value="Chromosome 8"/>
</dbReference>
<protein>
    <submittedName>
        <fullName evidence="2">Uncharacterized protein</fullName>
    </submittedName>
</protein>
<organism evidence="2 3">
    <name type="scientific">Colletotrichum lupini</name>
    <dbReference type="NCBI Taxonomy" id="145971"/>
    <lineage>
        <taxon>Eukaryota</taxon>
        <taxon>Fungi</taxon>
        <taxon>Dikarya</taxon>
        <taxon>Ascomycota</taxon>
        <taxon>Pezizomycotina</taxon>
        <taxon>Sordariomycetes</taxon>
        <taxon>Hypocreomycetidae</taxon>
        <taxon>Glomerellales</taxon>
        <taxon>Glomerellaceae</taxon>
        <taxon>Colletotrichum</taxon>
        <taxon>Colletotrichum acutatum species complex</taxon>
    </lineage>
</organism>
<dbReference type="GeneID" id="73348763"/>
<dbReference type="KEGG" id="clup:CLUP02_14827"/>
<evidence type="ECO:0000313" key="3">
    <source>
        <dbReference type="Proteomes" id="UP000830671"/>
    </source>
</evidence>
<evidence type="ECO:0000313" key="2">
    <source>
        <dbReference type="EMBL" id="UQC89298.1"/>
    </source>
</evidence>
<evidence type="ECO:0000256" key="1">
    <source>
        <dbReference type="SAM" id="MobiDB-lite"/>
    </source>
</evidence>
<gene>
    <name evidence="2" type="ORF">CLUP02_14827</name>
</gene>
<accession>A0A9Q8T5I7</accession>
<proteinExistence type="predicted"/>